<organism evidence="3 4">
    <name type="scientific">Microbacterium foliorum</name>
    <dbReference type="NCBI Taxonomy" id="104336"/>
    <lineage>
        <taxon>Bacteria</taxon>
        <taxon>Bacillati</taxon>
        <taxon>Actinomycetota</taxon>
        <taxon>Actinomycetes</taxon>
        <taxon>Micrococcales</taxon>
        <taxon>Microbacteriaceae</taxon>
        <taxon>Microbacterium</taxon>
    </lineage>
</organism>
<evidence type="ECO:0000313" key="3">
    <source>
        <dbReference type="EMBL" id="KJL19284.1"/>
    </source>
</evidence>
<feature type="compositionally biased region" description="Basic and acidic residues" evidence="2">
    <location>
        <begin position="12"/>
        <end position="23"/>
    </location>
</feature>
<protein>
    <recommendedName>
        <fullName evidence="5">Cell division initiation protein</fullName>
    </recommendedName>
</protein>
<gene>
    <name evidence="3" type="ORF">RN50_02569</name>
</gene>
<reference evidence="3 4" key="1">
    <citation type="submission" date="2015-02" db="EMBL/GenBank/DDBJ databases">
        <title>Draft genome sequences of ten Microbacterium spp. with emphasis on heavy metal contaminated environments.</title>
        <authorList>
            <person name="Corretto E."/>
        </authorList>
    </citation>
    <scope>NUCLEOTIDE SEQUENCE [LARGE SCALE GENOMIC DNA]</scope>
    <source>
        <strain evidence="3 4">DSM 12966</strain>
    </source>
</reference>
<comment type="caution">
    <text evidence="3">The sequence shown here is derived from an EMBL/GenBank/DDBJ whole genome shotgun (WGS) entry which is preliminary data.</text>
</comment>
<sequence length="479" mass="52886">MSESPDNNRTPDFFDKLIEDNPREQSGFTASFRGYDKAEVDSALSTLRNQLQQAKADLAAAEARHEDDVESLREQERIAREDLEAELLTAKAKAAETEQQVATLTNELVDTPRADGQEAPSREQFEAILRVAEEQANVLIQNAAVQADRLMAAAREEVTTQRADADADVERIIAQAQHDADQVRLKIDTEYTAHEATIEREAAHAAEKVHQATQEATAIRTEAEKGAAALRALVTRETTQLRADAEREVREMNARVLEFEETLTRRQDDAQQEFLVLHNQAVAHAERITTDANEQVAASLEHAQRISGKADDYERLMRAQAQTIEADAQVRARDTLDRARVKSQKIVDSVTSHTSSVLRDAEDHARQLRWQQQQLASFMAEVRELIRPDGIFSDEAGKTAASSTAATSGAGAGSGTAQEADDEALEAELIDDGDVEIDDAPVSEFRGDEALDDEYLDDEAETIDGKITIEVVESDDTAR</sequence>
<dbReference type="EMBL" id="JYIU01000045">
    <property type="protein sequence ID" value="KJL19284.1"/>
    <property type="molecule type" value="Genomic_DNA"/>
</dbReference>
<dbReference type="RefSeq" id="WP_045254888.1">
    <property type="nucleotide sequence ID" value="NZ_CP031425.1"/>
</dbReference>
<feature type="region of interest" description="Disordered" evidence="2">
    <location>
        <begin position="402"/>
        <end position="421"/>
    </location>
</feature>
<keyword evidence="1" id="KW-0175">Coiled coil</keyword>
<evidence type="ECO:0008006" key="5">
    <source>
        <dbReference type="Google" id="ProtNLM"/>
    </source>
</evidence>
<feature type="compositionally biased region" description="Polar residues" evidence="2">
    <location>
        <begin position="1"/>
        <end position="10"/>
    </location>
</feature>
<proteinExistence type="predicted"/>
<feature type="region of interest" description="Disordered" evidence="2">
    <location>
        <begin position="1"/>
        <end position="29"/>
    </location>
</feature>
<evidence type="ECO:0000256" key="2">
    <source>
        <dbReference type="SAM" id="MobiDB-lite"/>
    </source>
</evidence>
<evidence type="ECO:0000256" key="1">
    <source>
        <dbReference type="SAM" id="Coils"/>
    </source>
</evidence>
<dbReference type="AlphaFoldDB" id="A0A0F0KFT6"/>
<feature type="coiled-coil region" evidence="1">
    <location>
        <begin position="235"/>
        <end position="262"/>
    </location>
</feature>
<feature type="coiled-coil region" evidence="1">
    <location>
        <begin position="37"/>
        <end position="142"/>
    </location>
</feature>
<accession>A0A0F0KFT6</accession>
<dbReference type="GeneID" id="94443305"/>
<evidence type="ECO:0000313" key="4">
    <source>
        <dbReference type="Proteomes" id="UP000033572"/>
    </source>
</evidence>
<dbReference type="Proteomes" id="UP000033572">
    <property type="component" value="Unassembled WGS sequence"/>
</dbReference>
<dbReference type="KEGG" id="mfol:DXT68_02790"/>
<name>A0A0F0KFT6_9MICO</name>
<dbReference type="PATRIC" id="fig|104336.4.peg.2615"/>
<keyword evidence="4" id="KW-1185">Reference proteome</keyword>
<feature type="compositionally biased region" description="Acidic residues" evidence="2">
    <location>
        <begin position="430"/>
        <end position="441"/>
    </location>
</feature>
<feature type="compositionally biased region" description="Acidic residues" evidence="2">
    <location>
        <begin position="450"/>
        <end position="459"/>
    </location>
</feature>
<feature type="region of interest" description="Disordered" evidence="2">
    <location>
        <begin position="430"/>
        <end position="459"/>
    </location>
</feature>